<keyword evidence="14" id="KW-1185">Reference proteome</keyword>
<dbReference type="NCBIfam" id="NF009114">
    <property type="entry name" value="PRK12464.1"/>
    <property type="match status" value="1"/>
</dbReference>
<evidence type="ECO:0000256" key="5">
    <source>
        <dbReference type="ARBA" id="ARBA00023002"/>
    </source>
</evidence>
<keyword evidence="9" id="KW-0460">Magnesium</keyword>
<evidence type="ECO:0000256" key="2">
    <source>
        <dbReference type="ARBA" id="ARBA00006825"/>
    </source>
</evidence>
<feature type="binding site" evidence="9">
    <location>
        <position position="154"/>
    </location>
    <ligand>
        <name>1-deoxy-D-xylulose 5-phosphate</name>
        <dbReference type="ChEBI" id="CHEBI:57792"/>
    </ligand>
</feature>
<dbReference type="GO" id="GO:0051484">
    <property type="term" value="P:isopentenyl diphosphate biosynthetic process, methylerythritol 4-phosphate pathway involved in terpenoid biosynthetic process"/>
    <property type="evidence" value="ECO:0007669"/>
    <property type="project" value="UniProtKB-ARBA"/>
</dbReference>
<dbReference type="EMBL" id="MTSD02000001">
    <property type="protein sequence ID" value="OOV88638.1"/>
    <property type="molecule type" value="Genomic_DNA"/>
</dbReference>
<dbReference type="Pfam" id="PF02670">
    <property type="entry name" value="DXP_reductoisom"/>
    <property type="match status" value="1"/>
</dbReference>
<keyword evidence="6 9" id="KW-0464">Manganese</keyword>
<evidence type="ECO:0000259" key="10">
    <source>
        <dbReference type="Pfam" id="PF02670"/>
    </source>
</evidence>
<feature type="binding site" evidence="9">
    <location>
        <position position="128"/>
    </location>
    <ligand>
        <name>1-deoxy-D-xylulose 5-phosphate</name>
        <dbReference type="ChEBI" id="CHEBI:57792"/>
    </ligand>
</feature>
<feature type="binding site" evidence="9">
    <location>
        <position position="224"/>
    </location>
    <ligand>
        <name>1-deoxy-D-xylulose 5-phosphate</name>
        <dbReference type="ChEBI" id="CHEBI:57792"/>
    </ligand>
</feature>
<evidence type="ECO:0000256" key="7">
    <source>
        <dbReference type="ARBA" id="ARBA00023229"/>
    </source>
</evidence>
<feature type="binding site" evidence="9">
    <location>
        <position position="155"/>
    </location>
    <ligand>
        <name>Mn(2+)</name>
        <dbReference type="ChEBI" id="CHEBI:29035"/>
    </ligand>
</feature>
<dbReference type="SUPFAM" id="SSF69055">
    <property type="entry name" value="1-deoxy-D-xylulose-5-phosphate reductoisomerase, C-terminal domain"/>
    <property type="match status" value="1"/>
</dbReference>
<feature type="binding site" evidence="9">
    <location>
        <position position="233"/>
    </location>
    <ligand>
        <name>1-deoxy-D-xylulose 5-phosphate</name>
        <dbReference type="ChEBI" id="CHEBI:57792"/>
    </ligand>
</feature>
<evidence type="ECO:0000313" key="14">
    <source>
        <dbReference type="Proteomes" id="UP000190064"/>
    </source>
</evidence>
<feature type="binding site" evidence="9">
    <location>
        <position position="188"/>
    </location>
    <ligand>
        <name>1-deoxy-D-xylulose 5-phosphate</name>
        <dbReference type="ChEBI" id="CHEBI:57792"/>
    </ligand>
</feature>
<evidence type="ECO:0000256" key="3">
    <source>
        <dbReference type="ARBA" id="ARBA00022723"/>
    </source>
</evidence>
<evidence type="ECO:0000256" key="1">
    <source>
        <dbReference type="ARBA" id="ARBA00005094"/>
    </source>
</evidence>
<dbReference type="AlphaFoldDB" id="A0A1T1HFJ5"/>
<feature type="binding site" evidence="9">
    <location>
        <position position="230"/>
    </location>
    <ligand>
        <name>1-deoxy-D-xylulose 5-phosphate</name>
        <dbReference type="ChEBI" id="CHEBI:57792"/>
    </ligand>
</feature>
<dbReference type="GO" id="GO:0070402">
    <property type="term" value="F:NADPH binding"/>
    <property type="evidence" value="ECO:0007669"/>
    <property type="project" value="InterPro"/>
</dbReference>
<feature type="domain" description="DXP reductoisomerase C-terminal" evidence="12">
    <location>
        <begin position="273"/>
        <end position="389"/>
    </location>
</feature>
<comment type="pathway">
    <text evidence="1 9">Isoprenoid biosynthesis; isopentenyl diphosphate biosynthesis via DXP pathway; isopentenyl diphosphate from 1-deoxy-D-xylulose 5-phosphate: step 1/6.</text>
</comment>
<dbReference type="InterPro" id="IPR036291">
    <property type="entry name" value="NAD(P)-bd_dom_sf"/>
</dbReference>
<feature type="binding site" evidence="9">
    <location>
        <position position="233"/>
    </location>
    <ligand>
        <name>Mn(2+)</name>
        <dbReference type="ChEBI" id="CHEBI:29035"/>
    </ligand>
</feature>
<protein>
    <recommendedName>
        <fullName evidence="9">1-deoxy-D-xylulose 5-phosphate reductoisomerase</fullName>
        <shortName evidence="9">DXP reductoisomerase</shortName>
        <ecNumber evidence="9">1.1.1.267</ecNumber>
    </recommendedName>
    <alternativeName>
        <fullName evidence="9">1-deoxyxylulose-5-phosphate reductoisomerase</fullName>
    </alternativeName>
    <alternativeName>
        <fullName evidence="9">2-C-methyl-D-erythritol 4-phosphate synthase</fullName>
    </alternativeName>
</protein>
<feature type="binding site" evidence="9">
    <location>
        <position position="17"/>
    </location>
    <ligand>
        <name>NADPH</name>
        <dbReference type="ChEBI" id="CHEBI:57783"/>
    </ligand>
</feature>
<organism evidence="13 14">
    <name type="scientific">Oceanospirillum linum</name>
    <dbReference type="NCBI Taxonomy" id="966"/>
    <lineage>
        <taxon>Bacteria</taxon>
        <taxon>Pseudomonadati</taxon>
        <taxon>Pseudomonadota</taxon>
        <taxon>Gammaproteobacteria</taxon>
        <taxon>Oceanospirillales</taxon>
        <taxon>Oceanospirillaceae</taxon>
        <taxon>Oceanospirillum</taxon>
    </lineage>
</organism>
<feature type="domain" description="1-deoxy-D-xylulose 5-phosphate reductoisomerase N-terminal" evidence="10">
    <location>
        <begin position="9"/>
        <end position="135"/>
    </location>
</feature>
<dbReference type="SUPFAM" id="SSF51735">
    <property type="entry name" value="NAD(P)-binding Rossmann-fold domains"/>
    <property type="match status" value="1"/>
</dbReference>
<dbReference type="STRING" id="966.BTA35_0203895"/>
<dbReference type="SUPFAM" id="SSF55347">
    <property type="entry name" value="Glyceraldehyde-3-phosphate dehydrogenase-like, C-terminal domain"/>
    <property type="match status" value="1"/>
</dbReference>
<comment type="catalytic activity">
    <reaction evidence="8">
        <text>2-C-methyl-D-erythritol 4-phosphate + NADP(+) = 1-deoxy-D-xylulose 5-phosphate + NADPH + H(+)</text>
        <dbReference type="Rhea" id="RHEA:13717"/>
        <dbReference type="ChEBI" id="CHEBI:15378"/>
        <dbReference type="ChEBI" id="CHEBI:57783"/>
        <dbReference type="ChEBI" id="CHEBI:57792"/>
        <dbReference type="ChEBI" id="CHEBI:58262"/>
        <dbReference type="ChEBI" id="CHEBI:58349"/>
        <dbReference type="EC" id="1.1.1.267"/>
    </reaction>
    <physiologicalReaction direction="right-to-left" evidence="8">
        <dbReference type="Rhea" id="RHEA:13719"/>
    </physiologicalReaction>
</comment>
<feature type="binding site" evidence="9">
    <location>
        <position position="229"/>
    </location>
    <ligand>
        <name>1-deoxy-D-xylulose 5-phosphate</name>
        <dbReference type="ChEBI" id="CHEBI:57792"/>
    </ligand>
</feature>
<dbReference type="NCBIfam" id="NF003938">
    <property type="entry name" value="PRK05447.1-1"/>
    <property type="match status" value="1"/>
</dbReference>
<evidence type="ECO:0000256" key="8">
    <source>
        <dbReference type="ARBA" id="ARBA00048543"/>
    </source>
</evidence>
<dbReference type="NCBIfam" id="TIGR00243">
    <property type="entry name" value="Dxr"/>
    <property type="match status" value="1"/>
</dbReference>
<dbReference type="InterPro" id="IPR036169">
    <property type="entry name" value="DXPR_C_sf"/>
</dbReference>
<feature type="binding site" evidence="9">
    <location>
        <position position="15"/>
    </location>
    <ligand>
        <name>NADPH</name>
        <dbReference type="ChEBI" id="CHEBI:57783"/>
    </ligand>
</feature>
<dbReference type="GO" id="GO:0016853">
    <property type="term" value="F:isomerase activity"/>
    <property type="evidence" value="ECO:0007669"/>
    <property type="project" value="UniProtKB-KW"/>
</dbReference>
<dbReference type="InterPro" id="IPR013644">
    <property type="entry name" value="DXP_reductoisomerase_C"/>
</dbReference>
<dbReference type="RefSeq" id="WP_077243079.1">
    <property type="nucleotide sequence ID" value="NZ_FXTS01000004.1"/>
</dbReference>
<dbReference type="InterPro" id="IPR003821">
    <property type="entry name" value="DXP_reductoisomerase"/>
</dbReference>
<evidence type="ECO:0000256" key="6">
    <source>
        <dbReference type="ARBA" id="ARBA00023211"/>
    </source>
</evidence>
<comment type="caution">
    <text evidence="13">The sequence shown here is derived from an EMBL/GenBank/DDBJ whole genome shotgun (WGS) entry which is preliminary data.</text>
</comment>
<dbReference type="Gene3D" id="1.10.1740.10">
    <property type="match status" value="1"/>
</dbReference>
<dbReference type="PANTHER" id="PTHR30525">
    <property type="entry name" value="1-DEOXY-D-XYLULOSE 5-PHOSPHATE REDUCTOISOMERASE"/>
    <property type="match status" value="1"/>
</dbReference>
<feature type="binding site" evidence="9">
    <location>
        <position position="18"/>
    </location>
    <ligand>
        <name>NADPH</name>
        <dbReference type="ChEBI" id="CHEBI:57783"/>
    </ligand>
</feature>
<feature type="binding site" evidence="9">
    <location>
        <position position="42"/>
    </location>
    <ligand>
        <name>NADPH</name>
        <dbReference type="ChEBI" id="CHEBI:57783"/>
    </ligand>
</feature>
<evidence type="ECO:0000259" key="11">
    <source>
        <dbReference type="Pfam" id="PF08436"/>
    </source>
</evidence>
<dbReference type="PIRSF" id="PIRSF006205">
    <property type="entry name" value="Dxp_reductismrs"/>
    <property type="match status" value="1"/>
</dbReference>
<name>A0A1T1HFJ5_OCELI</name>
<dbReference type="InterPro" id="IPR013512">
    <property type="entry name" value="DXP_reductoisomerase_N"/>
</dbReference>
<evidence type="ECO:0000256" key="4">
    <source>
        <dbReference type="ARBA" id="ARBA00022857"/>
    </source>
</evidence>
<feature type="binding site" evidence="9">
    <location>
        <position position="16"/>
    </location>
    <ligand>
        <name>NADPH</name>
        <dbReference type="ChEBI" id="CHEBI:57783"/>
    </ligand>
</feature>
<comment type="similarity">
    <text evidence="2 9">Belongs to the DXR family.</text>
</comment>
<feature type="binding site" evidence="9">
    <location>
        <position position="155"/>
    </location>
    <ligand>
        <name>1-deoxy-D-xylulose 5-phosphate</name>
        <dbReference type="ChEBI" id="CHEBI:57792"/>
    </ligand>
</feature>
<dbReference type="Gene3D" id="3.40.50.720">
    <property type="entry name" value="NAD(P)-binding Rossmann-like Domain"/>
    <property type="match status" value="1"/>
</dbReference>
<feature type="binding site" evidence="9">
    <location>
        <position position="129"/>
    </location>
    <ligand>
        <name>NADPH</name>
        <dbReference type="ChEBI" id="CHEBI:57783"/>
    </ligand>
</feature>
<keyword evidence="7 9" id="KW-0414">Isoprene biosynthesis</keyword>
<dbReference type="GO" id="GO:0030604">
    <property type="term" value="F:1-deoxy-D-xylulose-5-phosphate reductoisomerase activity"/>
    <property type="evidence" value="ECO:0007669"/>
    <property type="project" value="UniProtKB-UniRule"/>
</dbReference>
<comment type="caution">
    <text evidence="9">Lacks conserved residue(s) required for the propagation of feature annotation.</text>
</comment>
<feature type="binding site" evidence="9">
    <location>
        <position position="127"/>
    </location>
    <ligand>
        <name>NADPH</name>
        <dbReference type="ChEBI" id="CHEBI:57783"/>
    </ligand>
</feature>
<dbReference type="EC" id="1.1.1.267" evidence="9"/>
<keyword evidence="5 9" id="KW-0560">Oxidoreductase</keyword>
<sequence>MSQRKPQNITLLGGTGSIGGSTLDIVARHSDLYRLYAVSGYRRVHELAEICRQFEPVFAVVPDQDAADQLEAETADLNTTVLVGADALEEVAAAEPVDIVVAAIVGAAGLLPALAAVKAGKRILLANKEALVMSGQLFMDEVRRSGAELLPIDSEHNAIFQCLPAQGTCFDDDSLPASGVRQILLTASGGPFRGYNPDQLAGVTPEQAVAHPNWSMGQKISVDSASLMNKGLELIEACWLFSVKPEAIQVVVHPQSIIHSMVSYNDGSVIAQMGNPDMRTPIAYGLAWPDRIDAGVKPLDLFQVAQLDFEPADEVAFPCLALARQAFSLGGTAPAILNAANEVAVQAFLDERIGFEQIPELCRYALDCLPVEPAVSLDIILASDCKAREICQPYLEHLSMHRIKAQ</sequence>
<gene>
    <name evidence="9" type="primary">dxr</name>
    <name evidence="13" type="ORF">BTA35_0203895</name>
</gene>
<dbReference type="HAMAP" id="MF_00183">
    <property type="entry name" value="DXP_reductoisom"/>
    <property type="match status" value="1"/>
</dbReference>
<comment type="function">
    <text evidence="9">Catalyzes the NADPH-dependent rearrangement and reduction of 1-deoxy-D-xylulose-5-phosphate (DXP) to 2-C-methyl-D-erythritol 4-phosphate (MEP).</text>
</comment>
<accession>A0A1T1HFJ5</accession>
<evidence type="ECO:0000259" key="12">
    <source>
        <dbReference type="Pfam" id="PF13288"/>
    </source>
</evidence>
<proteinExistence type="inferred from homology"/>
<feature type="binding site" evidence="9">
    <location>
        <position position="153"/>
    </location>
    <ligand>
        <name>Mn(2+)</name>
        <dbReference type="ChEBI" id="CHEBI:29035"/>
    </ligand>
</feature>
<evidence type="ECO:0000256" key="9">
    <source>
        <dbReference type="HAMAP-Rule" id="MF_00183"/>
    </source>
</evidence>
<dbReference type="InterPro" id="IPR026877">
    <property type="entry name" value="DXPR_C"/>
</dbReference>
<keyword evidence="3 9" id="KW-0479">Metal-binding</keyword>
<feature type="binding site" evidence="9">
    <location>
        <position position="211"/>
    </location>
    <ligand>
        <name>1-deoxy-D-xylulose 5-phosphate</name>
        <dbReference type="ChEBI" id="CHEBI:57792"/>
    </ligand>
</feature>
<reference evidence="13" key="1">
    <citation type="submission" date="2017-02" db="EMBL/GenBank/DDBJ databases">
        <title>Draft Genome Sequence of the Salt Water Bacterium Oceanospirillum linum ATCC 11336.</title>
        <authorList>
            <person name="Trachtenberg A.M."/>
            <person name="Carney J.G."/>
            <person name="Linnane J.D."/>
            <person name="Rheaume B.A."/>
            <person name="Pitts N.L."/>
            <person name="Mykles D.L."/>
            <person name="Maclea K.S."/>
        </authorList>
    </citation>
    <scope>NUCLEOTIDE SEQUENCE [LARGE SCALE GENOMIC DNA]</scope>
    <source>
        <strain evidence="13">ATCC 11336</strain>
    </source>
</reference>
<evidence type="ECO:0000313" key="13">
    <source>
        <dbReference type="EMBL" id="OOV88638.1"/>
    </source>
</evidence>
<dbReference type="GO" id="GO:0030145">
    <property type="term" value="F:manganese ion binding"/>
    <property type="evidence" value="ECO:0007669"/>
    <property type="project" value="TreeGrafter"/>
</dbReference>
<dbReference type="Pfam" id="PF13288">
    <property type="entry name" value="DXPR_C"/>
    <property type="match status" value="1"/>
</dbReference>
<comment type="cofactor">
    <cofactor evidence="9">
        <name>Mg(2+)</name>
        <dbReference type="ChEBI" id="CHEBI:18420"/>
    </cofactor>
    <cofactor evidence="9">
        <name>Mn(2+)</name>
        <dbReference type="ChEBI" id="CHEBI:29035"/>
    </cofactor>
</comment>
<keyword evidence="4 9" id="KW-0521">NADP</keyword>
<feature type="domain" description="1-deoxy-D-xylulose 5-phosphate reductoisomerase C-terminal" evidence="11">
    <location>
        <begin position="149"/>
        <end position="241"/>
    </location>
</feature>
<dbReference type="PANTHER" id="PTHR30525:SF0">
    <property type="entry name" value="1-DEOXY-D-XYLULOSE 5-PHOSPHATE REDUCTOISOMERASE, CHLOROPLASTIC"/>
    <property type="match status" value="1"/>
</dbReference>
<dbReference type="UniPathway" id="UPA00056">
    <property type="reaction ID" value="UER00092"/>
</dbReference>
<dbReference type="FunFam" id="3.40.50.720:FF:000045">
    <property type="entry name" value="1-deoxy-D-xylulose 5-phosphate reductoisomerase"/>
    <property type="match status" value="1"/>
</dbReference>
<feature type="binding site" evidence="9">
    <location>
        <position position="217"/>
    </location>
    <ligand>
        <name>NADPH</name>
        <dbReference type="ChEBI" id="CHEBI:57783"/>
    </ligand>
</feature>
<dbReference type="Proteomes" id="UP000190064">
    <property type="component" value="Unassembled WGS sequence"/>
</dbReference>
<dbReference type="Pfam" id="PF08436">
    <property type="entry name" value="DXP_redisom_C"/>
    <property type="match status" value="1"/>
</dbReference>